<keyword evidence="2" id="KW-1185">Reference proteome</keyword>
<protein>
    <submittedName>
        <fullName evidence="1">Uncharacterized protein</fullName>
    </submittedName>
</protein>
<evidence type="ECO:0000313" key="2">
    <source>
        <dbReference type="Proteomes" id="UP001595791"/>
    </source>
</evidence>
<reference evidence="2" key="1">
    <citation type="journal article" date="2019" name="Int. J. Syst. Evol. Microbiol.">
        <title>The Global Catalogue of Microorganisms (GCM) 10K type strain sequencing project: providing services to taxonomists for standard genome sequencing and annotation.</title>
        <authorList>
            <consortium name="The Broad Institute Genomics Platform"/>
            <consortium name="The Broad Institute Genome Sequencing Center for Infectious Disease"/>
            <person name="Wu L."/>
            <person name="Ma J."/>
        </authorList>
    </citation>
    <scope>NUCLEOTIDE SEQUENCE [LARGE SCALE GENOMIC DNA]</scope>
    <source>
        <strain evidence="2">LMG 29894</strain>
    </source>
</reference>
<organism evidence="1 2">
    <name type="scientific">Chitinimonas lacunae</name>
    <dbReference type="NCBI Taxonomy" id="1963018"/>
    <lineage>
        <taxon>Bacteria</taxon>
        <taxon>Pseudomonadati</taxon>
        <taxon>Pseudomonadota</taxon>
        <taxon>Betaproteobacteria</taxon>
        <taxon>Neisseriales</taxon>
        <taxon>Chitinibacteraceae</taxon>
        <taxon>Chitinimonas</taxon>
    </lineage>
</organism>
<name>A0ABV8MX04_9NEIS</name>
<dbReference type="RefSeq" id="WP_378168499.1">
    <property type="nucleotide sequence ID" value="NZ_JBHSBU010000002.1"/>
</dbReference>
<comment type="caution">
    <text evidence="1">The sequence shown here is derived from an EMBL/GenBank/DDBJ whole genome shotgun (WGS) entry which is preliminary data.</text>
</comment>
<evidence type="ECO:0000313" key="1">
    <source>
        <dbReference type="EMBL" id="MFC4161879.1"/>
    </source>
</evidence>
<dbReference type="EMBL" id="JBHSBU010000002">
    <property type="protein sequence ID" value="MFC4161879.1"/>
    <property type="molecule type" value="Genomic_DNA"/>
</dbReference>
<sequence>MKDIQSEKFMIGCRVVSQKEALEDGTYSMYIFKNEKPDRIKMFHNGCLYKVVYPEREKPFDGLKAEHFKNYPGVTLEVWEERKPYCEAGYEYRSHVFNECGEQILLRDCILDAKERIIKEVEMDDNFEVVVEYGYVYDGDELVEAIEFDKEGNRVGGRDFRD</sequence>
<proteinExistence type="predicted"/>
<accession>A0ABV8MX04</accession>
<dbReference type="Proteomes" id="UP001595791">
    <property type="component" value="Unassembled WGS sequence"/>
</dbReference>
<gene>
    <name evidence="1" type="ORF">ACFOW7_21300</name>
</gene>